<evidence type="ECO:0000256" key="4">
    <source>
        <dbReference type="ARBA" id="ARBA00022989"/>
    </source>
</evidence>
<feature type="transmembrane region" description="Helical" evidence="8">
    <location>
        <begin position="281"/>
        <end position="306"/>
    </location>
</feature>
<comment type="similarity">
    <text evidence="2">Belongs to the prominin family.</text>
</comment>
<evidence type="ECO:0000256" key="3">
    <source>
        <dbReference type="ARBA" id="ARBA00022692"/>
    </source>
</evidence>
<organism evidence="9 10">
    <name type="scientific">Zootermopsis nevadensis</name>
    <name type="common">Dampwood termite</name>
    <dbReference type="NCBI Taxonomy" id="136037"/>
    <lineage>
        <taxon>Eukaryota</taxon>
        <taxon>Metazoa</taxon>
        <taxon>Ecdysozoa</taxon>
        <taxon>Arthropoda</taxon>
        <taxon>Hexapoda</taxon>
        <taxon>Insecta</taxon>
        <taxon>Pterygota</taxon>
        <taxon>Neoptera</taxon>
        <taxon>Polyneoptera</taxon>
        <taxon>Dictyoptera</taxon>
        <taxon>Blattodea</taxon>
        <taxon>Blattoidea</taxon>
        <taxon>Termitoidae</taxon>
        <taxon>Termopsidae</taxon>
        <taxon>Zootermopsis</taxon>
    </lineage>
</organism>
<dbReference type="EMBL" id="KK852962">
    <property type="protein sequence ID" value="KDR13206.1"/>
    <property type="molecule type" value="Genomic_DNA"/>
</dbReference>
<evidence type="ECO:0000313" key="9">
    <source>
        <dbReference type="EMBL" id="KDR13206.1"/>
    </source>
</evidence>
<dbReference type="Proteomes" id="UP000027135">
    <property type="component" value="Unassembled WGS sequence"/>
</dbReference>
<accession>A0A067QVM0</accession>
<feature type="transmembrane region" description="Helical" evidence="8">
    <location>
        <begin position="246"/>
        <end position="269"/>
    </location>
</feature>
<dbReference type="AlphaFoldDB" id="A0A067QVM0"/>
<keyword evidence="6" id="KW-0325">Glycoprotein</keyword>
<keyword evidence="4 8" id="KW-1133">Transmembrane helix</keyword>
<gene>
    <name evidence="9" type="ORF">L798_12967</name>
</gene>
<feature type="coiled-coil region" evidence="7">
    <location>
        <begin position="103"/>
        <end position="130"/>
    </location>
</feature>
<evidence type="ECO:0000256" key="8">
    <source>
        <dbReference type="SAM" id="Phobius"/>
    </source>
</evidence>
<dbReference type="eggNOG" id="KOG4331">
    <property type="taxonomic scope" value="Eukaryota"/>
</dbReference>
<keyword evidence="10" id="KW-1185">Reference proteome</keyword>
<keyword evidence="7" id="KW-0175">Coiled coil</keyword>
<comment type="subcellular location">
    <subcellularLocation>
        <location evidence="1">Membrane</location>
        <topology evidence="1">Multi-pass membrane protein</topology>
    </subcellularLocation>
</comment>
<dbReference type="InterPro" id="IPR008795">
    <property type="entry name" value="Prominin"/>
</dbReference>
<proteinExistence type="inferred from homology"/>
<dbReference type="Pfam" id="PF05478">
    <property type="entry name" value="Prominin"/>
    <property type="match status" value="1"/>
</dbReference>
<evidence type="ECO:0000256" key="7">
    <source>
        <dbReference type="SAM" id="Coils"/>
    </source>
</evidence>
<keyword evidence="5 8" id="KW-0472">Membrane</keyword>
<evidence type="ECO:0000256" key="6">
    <source>
        <dbReference type="ARBA" id="ARBA00023180"/>
    </source>
</evidence>
<keyword evidence="3 8" id="KW-0812">Transmembrane</keyword>
<evidence type="ECO:0000256" key="5">
    <source>
        <dbReference type="ARBA" id="ARBA00023136"/>
    </source>
</evidence>
<evidence type="ECO:0000256" key="2">
    <source>
        <dbReference type="ARBA" id="ARBA00006058"/>
    </source>
</evidence>
<protein>
    <submittedName>
        <fullName evidence="9">Prominin-1-A</fullName>
    </submittedName>
</protein>
<dbReference type="InParanoid" id="A0A067QVM0"/>
<name>A0A067QVM0_ZOONE</name>
<dbReference type="GO" id="GO:0016020">
    <property type="term" value="C:membrane"/>
    <property type="evidence" value="ECO:0007669"/>
    <property type="project" value="UniProtKB-SubCell"/>
</dbReference>
<reference evidence="9 10" key="1">
    <citation type="journal article" date="2014" name="Nat. Commun.">
        <title>Molecular traces of alternative social organization in a termite genome.</title>
        <authorList>
            <person name="Terrapon N."/>
            <person name="Li C."/>
            <person name="Robertson H.M."/>
            <person name="Ji L."/>
            <person name="Meng X."/>
            <person name="Booth W."/>
            <person name="Chen Z."/>
            <person name="Childers C.P."/>
            <person name="Glastad K.M."/>
            <person name="Gokhale K."/>
            <person name="Gowin J."/>
            <person name="Gronenberg W."/>
            <person name="Hermansen R.A."/>
            <person name="Hu H."/>
            <person name="Hunt B.G."/>
            <person name="Huylmans A.K."/>
            <person name="Khalil S.M."/>
            <person name="Mitchell R.D."/>
            <person name="Munoz-Torres M.C."/>
            <person name="Mustard J.A."/>
            <person name="Pan H."/>
            <person name="Reese J.T."/>
            <person name="Scharf M.E."/>
            <person name="Sun F."/>
            <person name="Vogel H."/>
            <person name="Xiao J."/>
            <person name="Yang W."/>
            <person name="Yang Z."/>
            <person name="Yang Z."/>
            <person name="Zhou J."/>
            <person name="Zhu J."/>
            <person name="Brent C.S."/>
            <person name="Elsik C.G."/>
            <person name="Goodisman M.A."/>
            <person name="Liberles D.A."/>
            <person name="Roe R.M."/>
            <person name="Vargo E.L."/>
            <person name="Vilcinskas A."/>
            <person name="Wang J."/>
            <person name="Bornberg-Bauer E."/>
            <person name="Korb J."/>
            <person name="Zhang G."/>
            <person name="Liebig J."/>
        </authorList>
    </citation>
    <scope>NUCLEOTIDE SEQUENCE [LARGE SCALE GENOMIC DNA]</scope>
    <source>
        <tissue evidence="9">Whole organism</tissue>
    </source>
</reference>
<evidence type="ECO:0000256" key="1">
    <source>
        <dbReference type="ARBA" id="ARBA00004141"/>
    </source>
</evidence>
<feature type="transmembrane region" description="Helical" evidence="8">
    <location>
        <begin position="37"/>
        <end position="55"/>
    </location>
</feature>
<dbReference type="PANTHER" id="PTHR22730:SF1">
    <property type="entry name" value="PROMININ-LIKE PROTEIN"/>
    <property type="match status" value="1"/>
</dbReference>
<evidence type="ECO:0000313" key="10">
    <source>
        <dbReference type="Proteomes" id="UP000027135"/>
    </source>
</evidence>
<sequence length="577" mass="65045">MTECLKRDLKRSNGLPAAEDSGPTFNWTKRRRCPYKLLLYYLIMAIQKIVPSVIADVEELLGRPIQEELAMETGTDVALDALIDVSTEAIVMSERVKALLTSCAETLELVAETRERLADLNLQVDVFRLQCPSRYRPLCDTVDTGGLDLVSDDRLAKIKGLGDGNLSLETQQARGQFHFIPQRVEKETRNARNGVKRQLTRQKEVLYDSIWSLDVITRDIAYKSEDARNKVLQIAKEISTIDQWRWFIGFGSAMSVTLVWLLLVYGISCGCCGSQKRATHILLASVVLMCIFSVALWGVALGALFVGGHGEVFVCRPLYDEPEFSTLTHLVDQPSVLFQKGGGFFSNLLYGNSTMDVPIRDVLQKCKKNGSAYSTFRLKQVFDMDAATNHKRWDLMHAELERLHVNLTNLQLLTPGLQYQLQALLHATTVNLTNHRTQMSGQVTGKDLSSFADQMTSVANQITDMSTLSRLDTLASTTRQLVISHIQPLERHKVDLVYQLTALEMKMVPLQRQVNQSLSHLKTIQYFINNQGSNIAYECHQALLSTWVIWVPLLNKSGMVYSNGWKDVYLTCPYCKP</sequence>
<dbReference type="OMA" id="YDDDYNM"/>
<dbReference type="PANTHER" id="PTHR22730">
    <property type="entry name" value="PROMININ PROM PROTEIN"/>
    <property type="match status" value="1"/>
</dbReference>